<feature type="domain" description="HTH tetR-type" evidence="5">
    <location>
        <begin position="142"/>
        <end position="202"/>
    </location>
</feature>
<evidence type="ECO:0000256" key="2">
    <source>
        <dbReference type="ARBA" id="ARBA00023125"/>
    </source>
</evidence>
<evidence type="ECO:0000313" key="7">
    <source>
        <dbReference type="Proteomes" id="UP000503540"/>
    </source>
</evidence>
<dbReference type="KEGG" id="nah:F5544_19405"/>
<dbReference type="SUPFAM" id="SSF48498">
    <property type="entry name" value="Tetracyclin repressor-like, C-terminal domain"/>
    <property type="match status" value="1"/>
</dbReference>
<sequence length="326" mass="35026">MCSSRSSKRAVTRWTRCGWPGGSPSRAIGCCRSIWRFATGPAAIRPSPNACAASTIGACSCPARRSAPSAPTPMRSRPAACSPSAWPSAVISWPPTIPAAPGIRSRPARAASFSTAYTRIRRPKRVEQYETVSYTSIVVRGQQRVDAILAAALDLLAERGYAALTMDAVAERAKASKATIYRRWRNKAELVKAAMDAYDADHNAAIPDTGTLRGDLVAVVEALGAKSSERYLTMVGGLAAAMRHDAELAAALREHIENEELSPFHEALRRAVARGELPADTDFELVHDVAEAMILRQLQIGAGFGAAFTTRLVDDVLLALLHYEGQ</sequence>
<keyword evidence="7" id="KW-1185">Reference proteome</keyword>
<evidence type="ECO:0000256" key="4">
    <source>
        <dbReference type="PROSITE-ProRule" id="PRU00335"/>
    </source>
</evidence>
<gene>
    <name evidence="6" type="ORF">F5544_19405</name>
</gene>
<dbReference type="PROSITE" id="PS01081">
    <property type="entry name" value="HTH_TETR_1"/>
    <property type="match status" value="1"/>
</dbReference>
<dbReference type="InterPro" id="IPR001647">
    <property type="entry name" value="HTH_TetR"/>
</dbReference>
<evidence type="ECO:0000256" key="3">
    <source>
        <dbReference type="ARBA" id="ARBA00023163"/>
    </source>
</evidence>
<dbReference type="GO" id="GO:0000976">
    <property type="term" value="F:transcription cis-regulatory region binding"/>
    <property type="evidence" value="ECO:0007669"/>
    <property type="project" value="TreeGrafter"/>
</dbReference>
<evidence type="ECO:0000256" key="1">
    <source>
        <dbReference type="ARBA" id="ARBA00023015"/>
    </source>
</evidence>
<dbReference type="PRINTS" id="PR00455">
    <property type="entry name" value="HTHTETR"/>
</dbReference>
<dbReference type="PANTHER" id="PTHR30055:SF148">
    <property type="entry name" value="TETR-FAMILY TRANSCRIPTIONAL REGULATOR"/>
    <property type="match status" value="1"/>
</dbReference>
<organism evidence="6 7">
    <name type="scientific">Nocardia arthritidis</name>
    <dbReference type="NCBI Taxonomy" id="228602"/>
    <lineage>
        <taxon>Bacteria</taxon>
        <taxon>Bacillati</taxon>
        <taxon>Actinomycetota</taxon>
        <taxon>Actinomycetes</taxon>
        <taxon>Mycobacteriales</taxon>
        <taxon>Nocardiaceae</taxon>
        <taxon>Nocardia</taxon>
    </lineage>
</organism>
<dbReference type="EMBL" id="CP046172">
    <property type="protein sequence ID" value="QIS11749.1"/>
    <property type="molecule type" value="Genomic_DNA"/>
</dbReference>
<dbReference type="Gene3D" id="1.10.357.10">
    <property type="entry name" value="Tetracycline Repressor, domain 2"/>
    <property type="match status" value="1"/>
</dbReference>
<dbReference type="Gene3D" id="1.10.10.60">
    <property type="entry name" value="Homeodomain-like"/>
    <property type="match status" value="1"/>
</dbReference>
<dbReference type="InterPro" id="IPR009057">
    <property type="entry name" value="Homeodomain-like_sf"/>
</dbReference>
<evidence type="ECO:0000313" key="6">
    <source>
        <dbReference type="EMBL" id="QIS11749.1"/>
    </source>
</evidence>
<dbReference type="Proteomes" id="UP000503540">
    <property type="component" value="Chromosome"/>
</dbReference>
<name>A0A6G9YEU6_9NOCA</name>
<dbReference type="AlphaFoldDB" id="A0A6G9YEU6"/>
<dbReference type="SUPFAM" id="SSF46689">
    <property type="entry name" value="Homeodomain-like"/>
    <property type="match status" value="1"/>
</dbReference>
<proteinExistence type="predicted"/>
<dbReference type="Pfam" id="PF00440">
    <property type="entry name" value="TetR_N"/>
    <property type="match status" value="1"/>
</dbReference>
<dbReference type="InterPro" id="IPR011075">
    <property type="entry name" value="TetR_C"/>
</dbReference>
<dbReference type="InterPro" id="IPR050109">
    <property type="entry name" value="HTH-type_TetR-like_transc_reg"/>
</dbReference>
<keyword evidence="2 4" id="KW-0238">DNA-binding</keyword>
<feature type="DNA-binding region" description="H-T-H motif" evidence="4">
    <location>
        <begin position="165"/>
        <end position="184"/>
    </location>
</feature>
<dbReference type="InterPro" id="IPR023772">
    <property type="entry name" value="DNA-bd_HTH_TetR-type_CS"/>
</dbReference>
<dbReference type="InterPro" id="IPR036271">
    <property type="entry name" value="Tet_transcr_reg_TetR-rel_C_sf"/>
</dbReference>
<keyword evidence="1" id="KW-0805">Transcription regulation</keyword>
<dbReference type="PROSITE" id="PS50977">
    <property type="entry name" value="HTH_TETR_2"/>
    <property type="match status" value="1"/>
</dbReference>
<dbReference type="PANTHER" id="PTHR30055">
    <property type="entry name" value="HTH-TYPE TRANSCRIPTIONAL REGULATOR RUTR"/>
    <property type="match status" value="1"/>
</dbReference>
<keyword evidence="3" id="KW-0804">Transcription</keyword>
<reference evidence="6 7" key="1">
    <citation type="journal article" date="2019" name="ACS Chem. Biol.">
        <title>Identification and Mobilization of a Cryptic Antibiotic Biosynthesis Gene Locus from a Human-Pathogenic Nocardia Isolate.</title>
        <authorList>
            <person name="Herisse M."/>
            <person name="Ishida K."/>
            <person name="Porter J.L."/>
            <person name="Howden B."/>
            <person name="Hertweck C."/>
            <person name="Stinear T.P."/>
            <person name="Pidot S.J."/>
        </authorList>
    </citation>
    <scope>NUCLEOTIDE SEQUENCE [LARGE SCALE GENOMIC DNA]</scope>
    <source>
        <strain evidence="6 7">AUSMDU00012717</strain>
    </source>
</reference>
<dbReference type="Pfam" id="PF16859">
    <property type="entry name" value="TetR_C_11"/>
    <property type="match status" value="1"/>
</dbReference>
<evidence type="ECO:0000259" key="5">
    <source>
        <dbReference type="PROSITE" id="PS50977"/>
    </source>
</evidence>
<protein>
    <submittedName>
        <fullName evidence="6">TetR family transcriptional regulator</fullName>
    </submittedName>
</protein>
<accession>A0A6G9YEU6</accession>
<dbReference type="GO" id="GO:0003700">
    <property type="term" value="F:DNA-binding transcription factor activity"/>
    <property type="evidence" value="ECO:0007669"/>
    <property type="project" value="TreeGrafter"/>
</dbReference>